<evidence type="ECO:0000256" key="3">
    <source>
        <dbReference type="ARBA" id="ARBA00022989"/>
    </source>
</evidence>
<dbReference type="Pfam" id="PF01694">
    <property type="entry name" value="Rhomboid"/>
    <property type="match status" value="1"/>
</dbReference>
<comment type="subcellular location">
    <subcellularLocation>
        <location evidence="1">Membrane</location>
        <topology evidence="1">Multi-pass membrane protein</topology>
    </subcellularLocation>
</comment>
<dbReference type="GO" id="GO:0004252">
    <property type="term" value="F:serine-type endopeptidase activity"/>
    <property type="evidence" value="ECO:0007669"/>
    <property type="project" value="InterPro"/>
</dbReference>
<keyword evidence="2 5" id="KW-0812">Transmembrane</keyword>
<gene>
    <name evidence="8" type="ORF">UABAM_02483</name>
</gene>
<dbReference type="InterPro" id="IPR046483">
    <property type="entry name" value="DUF6576"/>
</dbReference>
<sequence>MRVYHQPSGSSHITPGVKRIMTCTIAVFAIQVIATSVMKTSFIEDYFALTPRKAIENFWIWQFFTHGFMHNVLSFWHIFFNMLALFFFGHVVERRYGTSKFYICYIGCIVFAAIVHAINAYINTSAGIPAVGASGAIMGILMVAACLMPHATVYFMFILPMRMRTLIWILIGFELYNALMFPHSSVSAAAHLGGLAAGYLFFRYGQGVIQWIDRLEMQMEKQNKIQEQKKYKNMRGKVDELLDKINSNGINSLSDKEKDFLKKASKKYRDD</sequence>
<dbReference type="Proteomes" id="UP000326354">
    <property type="component" value="Chromosome"/>
</dbReference>
<keyword evidence="8" id="KW-0645">Protease</keyword>
<dbReference type="EMBL" id="AP019860">
    <property type="protein sequence ID" value="BBM84127.1"/>
    <property type="molecule type" value="Genomic_DNA"/>
</dbReference>
<dbReference type="AlphaFoldDB" id="A0A5S9F2W8"/>
<keyword evidence="3 5" id="KW-1133">Transmembrane helix</keyword>
<feature type="transmembrane region" description="Helical" evidence="5">
    <location>
        <begin position="20"/>
        <end position="38"/>
    </location>
</feature>
<proteinExistence type="predicted"/>
<evidence type="ECO:0000313" key="9">
    <source>
        <dbReference type="Proteomes" id="UP000326354"/>
    </source>
</evidence>
<evidence type="ECO:0000256" key="1">
    <source>
        <dbReference type="ARBA" id="ARBA00004141"/>
    </source>
</evidence>
<dbReference type="KEGG" id="uam:UABAM_02483"/>
<feature type="transmembrane region" description="Helical" evidence="5">
    <location>
        <begin position="101"/>
        <end position="122"/>
    </location>
</feature>
<protein>
    <submittedName>
        <fullName evidence="8">Rhomboid family intramembrane serine protease</fullName>
    </submittedName>
</protein>
<dbReference type="SUPFAM" id="SSF144091">
    <property type="entry name" value="Rhomboid-like"/>
    <property type="match status" value="1"/>
</dbReference>
<dbReference type="Pfam" id="PF20216">
    <property type="entry name" value="DUF6576"/>
    <property type="match status" value="1"/>
</dbReference>
<dbReference type="InterPro" id="IPR035952">
    <property type="entry name" value="Rhomboid-like_sf"/>
</dbReference>
<dbReference type="GO" id="GO:0006508">
    <property type="term" value="P:proteolysis"/>
    <property type="evidence" value="ECO:0007669"/>
    <property type="project" value="UniProtKB-KW"/>
</dbReference>
<dbReference type="Gene3D" id="1.20.1540.10">
    <property type="entry name" value="Rhomboid-like"/>
    <property type="match status" value="1"/>
</dbReference>
<organism evidence="8 9">
    <name type="scientific">Uabimicrobium amorphum</name>
    <dbReference type="NCBI Taxonomy" id="2596890"/>
    <lineage>
        <taxon>Bacteria</taxon>
        <taxon>Pseudomonadati</taxon>
        <taxon>Planctomycetota</taxon>
        <taxon>Candidatus Uabimicrobiia</taxon>
        <taxon>Candidatus Uabimicrobiales</taxon>
        <taxon>Candidatus Uabimicrobiaceae</taxon>
        <taxon>Candidatus Uabimicrobium</taxon>
    </lineage>
</organism>
<dbReference type="RefSeq" id="WP_151968302.1">
    <property type="nucleotide sequence ID" value="NZ_AP019860.1"/>
</dbReference>
<dbReference type="InterPro" id="IPR022764">
    <property type="entry name" value="Peptidase_S54_rhomboid_dom"/>
</dbReference>
<feature type="transmembrane region" description="Helical" evidence="5">
    <location>
        <begin position="189"/>
        <end position="212"/>
    </location>
</feature>
<reference evidence="8 9" key="1">
    <citation type="submission" date="2019-08" db="EMBL/GenBank/DDBJ databases">
        <title>Complete genome sequence of Candidatus Uab amorphum.</title>
        <authorList>
            <person name="Shiratori T."/>
            <person name="Suzuki S."/>
            <person name="Kakizawa Y."/>
            <person name="Ishida K."/>
        </authorList>
    </citation>
    <scope>NUCLEOTIDE SEQUENCE [LARGE SCALE GENOMIC DNA]</scope>
    <source>
        <strain evidence="8 9">SRT547</strain>
    </source>
</reference>
<evidence type="ECO:0000259" key="7">
    <source>
        <dbReference type="Pfam" id="PF20216"/>
    </source>
</evidence>
<evidence type="ECO:0000313" key="8">
    <source>
        <dbReference type="EMBL" id="BBM84127.1"/>
    </source>
</evidence>
<evidence type="ECO:0000256" key="4">
    <source>
        <dbReference type="ARBA" id="ARBA00023136"/>
    </source>
</evidence>
<evidence type="ECO:0000256" key="5">
    <source>
        <dbReference type="SAM" id="Phobius"/>
    </source>
</evidence>
<feature type="domain" description="Peptidase S54 rhomboid" evidence="6">
    <location>
        <begin position="60"/>
        <end position="201"/>
    </location>
</feature>
<evidence type="ECO:0000256" key="2">
    <source>
        <dbReference type="ARBA" id="ARBA00022692"/>
    </source>
</evidence>
<feature type="transmembrane region" description="Helical" evidence="5">
    <location>
        <begin position="166"/>
        <end position="183"/>
    </location>
</feature>
<feature type="domain" description="DUF6576" evidence="7">
    <location>
        <begin position="232"/>
        <end position="267"/>
    </location>
</feature>
<feature type="transmembrane region" description="Helical" evidence="5">
    <location>
        <begin position="58"/>
        <end position="89"/>
    </location>
</feature>
<dbReference type="OrthoDB" id="9813074at2"/>
<accession>A0A5S9F2W8</accession>
<dbReference type="PANTHER" id="PTHR43066:SF11">
    <property type="entry name" value="PEPTIDASE S54 RHOMBOID DOMAIN-CONTAINING PROTEIN"/>
    <property type="match status" value="1"/>
</dbReference>
<evidence type="ECO:0000259" key="6">
    <source>
        <dbReference type="Pfam" id="PF01694"/>
    </source>
</evidence>
<name>A0A5S9F2W8_UABAM</name>
<keyword evidence="9" id="KW-1185">Reference proteome</keyword>
<keyword evidence="8" id="KW-0378">Hydrolase</keyword>
<feature type="transmembrane region" description="Helical" evidence="5">
    <location>
        <begin position="134"/>
        <end position="159"/>
    </location>
</feature>
<keyword evidence="4 5" id="KW-0472">Membrane</keyword>
<dbReference type="GO" id="GO:0016020">
    <property type="term" value="C:membrane"/>
    <property type="evidence" value="ECO:0007669"/>
    <property type="project" value="UniProtKB-SubCell"/>
</dbReference>
<dbReference type="PANTHER" id="PTHR43066">
    <property type="entry name" value="RHOMBOID-RELATED PROTEIN"/>
    <property type="match status" value="1"/>
</dbReference>